<reference evidence="2" key="1">
    <citation type="journal article" date="2014" name="Front. Microbiol.">
        <title>High frequency of phylogenetically diverse reductive dehalogenase-homologous genes in deep subseafloor sedimentary metagenomes.</title>
        <authorList>
            <person name="Kawai M."/>
            <person name="Futagami T."/>
            <person name="Toyoda A."/>
            <person name="Takaki Y."/>
            <person name="Nishi S."/>
            <person name="Hori S."/>
            <person name="Arai W."/>
            <person name="Tsubouchi T."/>
            <person name="Morono Y."/>
            <person name="Uchiyama I."/>
            <person name="Ito T."/>
            <person name="Fujiyama A."/>
            <person name="Inagaki F."/>
            <person name="Takami H."/>
        </authorList>
    </citation>
    <scope>NUCLEOTIDE SEQUENCE</scope>
    <source>
        <strain evidence="2">Expedition CK06-06</strain>
    </source>
</reference>
<accession>X1KGX9</accession>
<evidence type="ECO:0000256" key="1">
    <source>
        <dbReference type="SAM" id="Phobius"/>
    </source>
</evidence>
<protein>
    <submittedName>
        <fullName evidence="2">Uncharacterized protein</fullName>
    </submittedName>
</protein>
<organism evidence="2">
    <name type="scientific">marine sediment metagenome</name>
    <dbReference type="NCBI Taxonomy" id="412755"/>
    <lineage>
        <taxon>unclassified sequences</taxon>
        <taxon>metagenomes</taxon>
        <taxon>ecological metagenomes</taxon>
    </lineage>
</organism>
<feature type="transmembrane region" description="Helical" evidence="1">
    <location>
        <begin position="14"/>
        <end position="32"/>
    </location>
</feature>
<keyword evidence="1" id="KW-0472">Membrane</keyword>
<evidence type="ECO:0000313" key="2">
    <source>
        <dbReference type="EMBL" id="GAI06302.1"/>
    </source>
</evidence>
<gene>
    <name evidence="2" type="ORF">S06H3_10251</name>
</gene>
<proteinExistence type="predicted"/>
<keyword evidence="1" id="KW-0812">Transmembrane</keyword>
<dbReference type="EMBL" id="BARV01004715">
    <property type="protein sequence ID" value="GAI06302.1"/>
    <property type="molecule type" value="Genomic_DNA"/>
</dbReference>
<dbReference type="AlphaFoldDB" id="X1KGX9"/>
<keyword evidence="1" id="KW-1133">Transmembrane helix</keyword>
<sequence length="33" mass="3722">VFSNLTDKDLTVDYIEVIFSMGVILSMPLCNFP</sequence>
<feature type="non-terminal residue" evidence="2">
    <location>
        <position position="1"/>
    </location>
</feature>
<name>X1KGX9_9ZZZZ</name>
<comment type="caution">
    <text evidence="2">The sequence shown here is derived from an EMBL/GenBank/DDBJ whole genome shotgun (WGS) entry which is preliminary data.</text>
</comment>